<reference evidence="2 3" key="1">
    <citation type="journal article" date="2019" name="Commun. Biol.">
        <title>The bagworm genome reveals a unique fibroin gene that provides high tensile strength.</title>
        <authorList>
            <person name="Kono N."/>
            <person name="Nakamura H."/>
            <person name="Ohtoshi R."/>
            <person name="Tomita M."/>
            <person name="Numata K."/>
            <person name="Arakawa K."/>
        </authorList>
    </citation>
    <scope>NUCLEOTIDE SEQUENCE [LARGE SCALE GENOMIC DNA]</scope>
</reference>
<dbReference type="EMBL" id="BGZK01000620">
    <property type="protein sequence ID" value="GBP53298.1"/>
    <property type="molecule type" value="Genomic_DNA"/>
</dbReference>
<sequence>MLITGELSNWFLIYAKPLVTDAVTHRRRRPLAGPDPPTQSDVNSNECDNSGSPTATCHYTPYFLLGPSLISYEARGASVPRQNTFDTQLWPPRPRSRLPSHPDEFLRQNLIRRDIDTSANKVSHVLYEMRCSLAFVLRMCCPSRGRGRRGAKRPQL</sequence>
<dbReference type="AlphaFoldDB" id="A0A4C1WPI8"/>
<feature type="region of interest" description="Disordered" evidence="1">
    <location>
        <begin position="27"/>
        <end position="51"/>
    </location>
</feature>
<comment type="caution">
    <text evidence="2">The sequence shown here is derived from an EMBL/GenBank/DDBJ whole genome shotgun (WGS) entry which is preliminary data.</text>
</comment>
<evidence type="ECO:0000313" key="3">
    <source>
        <dbReference type="Proteomes" id="UP000299102"/>
    </source>
</evidence>
<proteinExistence type="predicted"/>
<protein>
    <submittedName>
        <fullName evidence="2">Uncharacterized protein</fullName>
    </submittedName>
</protein>
<accession>A0A4C1WPI8</accession>
<dbReference type="Proteomes" id="UP000299102">
    <property type="component" value="Unassembled WGS sequence"/>
</dbReference>
<evidence type="ECO:0000256" key="1">
    <source>
        <dbReference type="SAM" id="MobiDB-lite"/>
    </source>
</evidence>
<gene>
    <name evidence="2" type="ORF">EVAR_44299_1</name>
</gene>
<feature type="compositionally biased region" description="Polar residues" evidence="1">
    <location>
        <begin position="38"/>
        <end position="51"/>
    </location>
</feature>
<name>A0A4C1WPI8_EUMVA</name>
<organism evidence="2 3">
    <name type="scientific">Eumeta variegata</name>
    <name type="common">Bagworm moth</name>
    <name type="synonym">Eumeta japonica</name>
    <dbReference type="NCBI Taxonomy" id="151549"/>
    <lineage>
        <taxon>Eukaryota</taxon>
        <taxon>Metazoa</taxon>
        <taxon>Ecdysozoa</taxon>
        <taxon>Arthropoda</taxon>
        <taxon>Hexapoda</taxon>
        <taxon>Insecta</taxon>
        <taxon>Pterygota</taxon>
        <taxon>Neoptera</taxon>
        <taxon>Endopterygota</taxon>
        <taxon>Lepidoptera</taxon>
        <taxon>Glossata</taxon>
        <taxon>Ditrysia</taxon>
        <taxon>Tineoidea</taxon>
        <taxon>Psychidae</taxon>
        <taxon>Oiketicinae</taxon>
        <taxon>Eumeta</taxon>
    </lineage>
</organism>
<keyword evidence="3" id="KW-1185">Reference proteome</keyword>
<evidence type="ECO:0000313" key="2">
    <source>
        <dbReference type="EMBL" id="GBP53298.1"/>
    </source>
</evidence>